<dbReference type="Gene3D" id="3.30.230.10">
    <property type="match status" value="1"/>
</dbReference>
<dbReference type="SUPFAM" id="SSF52540">
    <property type="entry name" value="P-loop containing nucleoside triphosphate hydrolases"/>
    <property type="match status" value="1"/>
</dbReference>
<comment type="caution">
    <text evidence="3">The sequence shown here is derived from an EMBL/GenBank/DDBJ whole genome shotgun (WGS) entry which is preliminary data.</text>
</comment>
<dbReference type="InterPro" id="IPR014721">
    <property type="entry name" value="Ribsml_uS5_D2-typ_fold_subgr"/>
</dbReference>
<sequence>MITKVNSATFKGIEGEIVNIEIHISKGLPIFNIVGLGDISIKESKERVRSALINSSYEFPLGRITVNLAPANIKKEGSVFDLGIAIGILIQSNQLCNVDLSETLVLGELSLDGSINKIKGILPIIYKGKESGFKNFIIPVKNQKEASLIKDINLYPLKTLNEAIHFLKYRDLLPYEKNCVEEKKNEKNVDFKDIIGQEQAKRALEIAAAGGHNVILYGPAGSGKSMLAKAFTTIIPDLLYDDALEVAKINSVLGEINDEGINFRPPFRSPHYSVTKCALIGGGHKVLPGEISLAHKGVLFLDELLEFDKCILENLRIPLEDKKIILSRAVGSYEYPCDFTLIAAMNPCPCGNYMSNIPCTCTEFERKKYIKKLSSPLLDRIDIFTSVPRLSYEEFKSKKGESSSEIKYRVENARKIQSERFKNKEIKLNYQMNNLLINEFCTLNEEGERVMKTMFKTYNLSLRAYHRILKVARTIADLEESINIEKIHLIEAFTYRQFVEN</sequence>
<dbReference type="Pfam" id="PF13541">
    <property type="entry name" value="ChlI"/>
    <property type="match status" value="1"/>
</dbReference>
<evidence type="ECO:0000259" key="2">
    <source>
        <dbReference type="SMART" id="SM00382"/>
    </source>
</evidence>
<dbReference type="SMART" id="SM00382">
    <property type="entry name" value="AAA"/>
    <property type="match status" value="1"/>
</dbReference>
<dbReference type="Gene3D" id="3.40.50.300">
    <property type="entry name" value="P-loop containing nucleotide triphosphate hydrolases"/>
    <property type="match status" value="1"/>
</dbReference>
<accession>A0ABU0JVE8</accession>
<organism evidence="3 4">
    <name type="scientific">Hathewaya limosa</name>
    <name type="common">Clostridium limosum</name>
    <dbReference type="NCBI Taxonomy" id="1536"/>
    <lineage>
        <taxon>Bacteria</taxon>
        <taxon>Bacillati</taxon>
        <taxon>Bacillota</taxon>
        <taxon>Clostridia</taxon>
        <taxon>Eubacteriales</taxon>
        <taxon>Clostridiaceae</taxon>
        <taxon>Hathewaya</taxon>
    </lineage>
</organism>
<proteinExistence type="inferred from homology"/>
<name>A0ABU0JVE8_HATLI</name>
<protein>
    <submittedName>
        <fullName evidence="3">Magnesium chelatase family protein</fullName>
    </submittedName>
</protein>
<dbReference type="InterPro" id="IPR020568">
    <property type="entry name" value="Ribosomal_Su5_D2-typ_SF"/>
</dbReference>
<evidence type="ECO:0000256" key="1">
    <source>
        <dbReference type="ARBA" id="ARBA00006354"/>
    </source>
</evidence>
<dbReference type="Proteomes" id="UP001224418">
    <property type="component" value="Unassembled WGS sequence"/>
</dbReference>
<dbReference type="InterPro" id="IPR000523">
    <property type="entry name" value="Mg_chelatse_chII-like_cat_dom"/>
</dbReference>
<keyword evidence="4" id="KW-1185">Reference proteome</keyword>
<dbReference type="InterPro" id="IPR004482">
    <property type="entry name" value="Mg_chelat-rel"/>
</dbReference>
<dbReference type="PANTHER" id="PTHR32039:SF7">
    <property type="entry name" value="COMPETENCE PROTEIN COMM"/>
    <property type="match status" value="1"/>
</dbReference>
<dbReference type="PANTHER" id="PTHR32039">
    <property type="entry name" value="MAGNESIUM-CHELATASE SUBUNIT CHLI"/>
    <property type="match status" value="1"/>
</dbReference>
<dbReference type="RefSeq" id="WP_307355999.1">
    <property type="nucleotide sequence ID" value="NZ_BAAACJ010000014.1"/>
</dbReference>
<dbReference type="SUPFAM" id="SSF54211">
    <property type="entry name" value="Ribosomal protein S5 domain 2-like"/>
    <property type="match status" value="1"/>
</dbReference>
<evidence type="ECO:0000313" key="3">
    <source>
        <dbReference type="EMBL" id="MDQ0480113.1"/>
    </source>
</evidence>
<gene>
    <name evidence="3" type="ORF">QOZ93_001861</name>
</gene>
<dbReference type="EMBL" id="JAUSWN010000015">
    <property type="protein sequence ID" value="MDQ0480113.1"/>
    <property type="molecule type" value="Genomic_DNA"/>
</dbReference>
<dbReference type="InterPro" id="IPR003593">
    <property type="entry name" value="AAA+_ATPase"/>
</dbReference>
<dbReference type="InterPro" id="IPR027417">
    <property type="entry name" value="P-loop_NTPase"/>
</dbReference>
<dbReference type="InterPro" id="IPR045006">
    <property type="entry name" value="CHLI-like"/>
</dbReference>
<comment type="similarity">
    <text evidence="1">Belongs to the Mg-chelatase subunits D/I family. ComM subfamily.</text>
</comment>
<dbReference type="Pfam" id="PF01078">
    <property type="entry name" value="Mg_chelatase"/>
    <property type="match status" value="1"/>
</dbReference>
<reference evidence="3 4" key="1">
    <citation type="submission" date="2023-07" db="EMBL/GenBank/DDBJ databases">
        <title>Genomic Encyclopedia of Type Strains, Phase IV (KMG-IV): sequencing the most valuable type-strain genomes for metagenomic binning, comparative biology and taxonomic classification.</title>
        <authorList>
            <person name="Goeker M."/>
        </authorList>
    </citation>
    <scope>NUCLEOTIDE SEQUENCE [LARGE SCALE GENOMIC DNA]</scope>
    <source>
        <strain evidence="3 4">DSM 1400</strain>
    </source>
</reference>
<dbReference type="InterPro" id="IPR025158">
    <property type="entry name" value="Mg_chelat-rel_C"/>
</dbReference>
<dbReference type="Pfam" id="PF13335">
    <property type="entry name" value="Mg_chelatase_C"/>
    <property type="match status" value="1"/>
</dbReference>
<dbReference type="NCBIfam" id="TIGR00368">
    <property type="entry name" value="YifB family Mg chelatase-like AAA ATPase"/>
    <property type="match status" value="1"/>
</dbReference>
<evidence type="ECO:0000313" key="4">
    <source>
        <dbReference type="Proteomes" id="UP001224418"/>
    </source>
</evidence>
<feature type="domain" description="AAA+ ATPase" evidence="2">
    <location>
        <begin position="210"/>
        <end position="388"/>
    </location>
</feature>